<evidence type="ECO:0000313" key="5">
    <source>
        <dbReference type="RefSeq" id="XP_016991485.1"/>
    </source>
</evidence>
<sequence length="213" mass="24914">MENPKVDEQKPPAPKAQAPEKPIRKRTQVKIQTKTRTPKPTPTAILCELTRLKAQQKYLECHQVKLNPNNFILHDDEDTMDTDQKSEGERTASENPETSRNPRLNSSSTAELISLINEIEREKLEINEKLLQYRTAKRGELQDMWHFVATIKEDVFRPERLSQYTVNALREKIIGVNTQLYRLSAQNSKELEELKEEYEKLERENKLLWKGSM</sequence>
<evidence type="ECO:0000256" key="1">
    <source>
        <dbReference type="SAM" id="Coils"/>
    </source>
</evidence>
<dbReference type="GeneID" id="108053372"/>
<feature type="compositionally biased region" description="Basic and acidic residues" evidence="2">
    <location>
        <begin position="1"/>
        <end position="10"/>
    </location>
</feature>
<accession>A0A6P4FLQ1</accession>
<gene>
    <name evidence="5" type="primary">LOC108053372</name>
    <name evidence="3" type="synonym">108053372</name>
</gene>
<proteinExistence type="predicted"/>
<keyword evidence="4" id="KW-1185">Reference proteome</keyword>
<reference evidence="4" key="1">
    <citation type="journal article" date="2021" name="Elife">
        <title>Highly contiguous assemblies of 101 drosophilid genomes.</title>
        <authorList>
            <person name="Kim B.Y."/>
            <person name="Wang J.R."/>
            <person name="Miller D.E."/>
            <person name="Barmina O."/>
            <person name="Delaney E."/>
            <person name="Thompson A."/>
            <person name="Comeault A.A."/>
            <person name="Peede D."/>
            <person name="D'Agostino E.R."/>
            <person name="Pelaez J."/>
            <person name="Aguilar J.M."/>
            <person name="Haji D."/>
            <person name="Matsunaga T."/>
            <person name="Armstrong E.E."/>
            <person name="Zych M."/>
            <person name="Ogawa Y."/>
            <person name="Stamenkovic-Radak M."/>
            <person name="Jelic M."/>
            <person name="Veselinovic M.S."/>
            <person name="Tanaskovic M."/>
            <person name="Eric P."/>
            <person name="Gao J.J."/>
            <person name="Katoh T.K."/>
            <person name="Toda M.J."/>
            <person name="Watabe H."/>
            <person name="Watada M."/>
            <person name="Davis J.S."/>
            <person name="Moyle L.C."/>
            <person name="Manoli G."/>
            <person name="Bertolini E."/>
            <person name="Kostal V."/>
            <person name="Hawley R.S."/>
            <person name="Takahashi A."/>
            <person name="Jones C.D."/>
            <person name="Price D.K."/>
            <person name="Whiteman N."/>
            <person name="Kopp A."/>
            <person name="Matute D.R."/>
            <person name="Petrov D.A."/>
        </authorList>
    </citation>
    <scope>NUCLEOTIDE SEQUENCE [LARGE SCALE GENOMIC DNA]</scope>
</reference>
<feature type="coiled-coil region" evidence="1">
    <location>
        <begin position="177"/>
        <end position="211"/>
    </location>
</feature>
<keyword evidence="1" id="KW-0175">Coiled coil</keyword>
<dbReference type="Proteomes" id="UP001652680">
    <property type="component" value="Unassembled WGS sequence"/>
</dbReference>
<protein>
    <submittedName>
        <fullName evidence="5">Uncharacterized protein LOC108053372</fullName>
    </submittedName>
</protein>
<dbReference type="AlphaFoldDB" id="A0A6P4FLQ1"/>
<organism evidence="5">
    <name type="scientific">Drosophila rhopaloa</name>
    <name type="common">Fruit fly</name>
    <dbReference type="NCBI Taxonomy" id="1041015"/>
    <lineage>
        <taxon>Eukaryota</taxon>
        <taxon>Metazoa</taxon>
        <taxon>Ecdysozoa</taxon>
        <taxon>Arthropoda</taxon>
        <taxon>Hexapoda</taxon>
        <taxon>Insecta</taxon>
        <taxon>Pterygota</taxon>
        <taxon>Neoptera</taxon>
        <taxon>Endopterygota</taxon>
        <taxon>Diptera</taxon>
        <taxon>Brachycera</taxon>
        <taxon>Muscomorpha</taxon>
        <taxon>Ephydroidea</taxon>
        <taxon>Drosophilidae</taxon>
        <taxon>Drosophila</taxon>
        <taxon>Sophophora</taxon>
    </lineage>
</organism>
<evidence type="ECO:0000313" key="4">
    <source>
        <dbReference type="Proteomes" id="UP001652680"/>
    </source>
</evidence>
<dbReference type="OrthoDB" id="2152435at2759"/>
<reference evidence="5" key="2">
    <citation type="submission" date="2025-04" db="UniProtKB">
        <authorList>
            <consortium name="RefSeq"/>
        </authorList>
    </citation>
    <scope>IDENTIFICATION</scope>
</reference>
<feature type="region of interest" description="Disordered" evidence="2">
    <location>
        <begin position="72"/>
        <end position="106"/>
    </location>
</feature>
<reference evidence="3" key="3">
    <citation type="submission" date="2025-05" db="UniProtKB">
        <authorList>
            <consortium name="EnsemblMetazoa"/>
        </authorList>
    </citation>
    <scope>IDENTIFICATION</scope>
</reference>
<evidence type="ECO:0000256" key="2">
    <source>
        <dbReference type="SAM" id="MobiDB-lite"/>
    </source>
</evidence>
<dbReference type="RefSeq" id="XP_016991485.1">
    <property type="nucleotide sequence ID" value="XM_017135996.1"/>
</dbReference>
<feature type="region of interest" description="Disordered" evidence="2">
    <location>
        <begin position="1"/>
        <end position="40"/>
    </location>
</feature>
<name>A0A6P4FLQ1_DRORH</name>
<dbReference type="EnsemblMetazoa" id="XM_017135996.2">
    <property type="protein sequence ID" value="XP_016991485.1"/>
    <property type="gene ID" value="LOC108053372"/>
</dbReference>
<feature type="compositionally biased region" description="Basic and acidic residues" evidence="2">
    <location>
        <begin position="82"/>
        <end position="92"/>
    </location>
</feature>
<evidence type="ECO:0000313" key="3">
    <source>
        <dbReference type="EnsemblMetazoa" id="XP_016991485.1"/>
    </source>
</evidence>
<feature type="compositionally biased region" description="Polar residues" evidence="2">
    <location>
        <begin position="93"/>
        <end position="106"/>
    </location>
</feature>